<keyword evidence="18" id="KW-1185">Reference proteome</keyword>
<evidence type="ECO:0000256" key="11">
    <source>
        <dbReference type="ARBA" id="ARBA00023136"/>
    </source>
</evidence>
<organism evidence="17 18">
    <name type="scientific">Bacteroides coprosuis DSM 18011</name>
    <dbReference type="NCBI Taxonomy" id="679937"/>
    <lineage>
        <taxon>Bacteria</taxon>
        <taxon>Pseudomonadati</taxon>
        <taxon>Bacteroidota</taxon>
        <taxon>Bacteroidia</taxon>
        <taxon>Bacteroidales</taxon>
        <taxon>Bacteroidaceae</taxon>
        <taxon>Bacteroides</taxon>
    </lineage>
</organism>
<keyword evidence="6" id="KW-0812">Transmembrane</keyword>
<name>F3ZRU8_9BACE</name>
<feature type="domain" description="Polysaccharide export protein N-terminal" evidence="15">
    <location>
        <begin position="42"/>
        <end position="139"/>
    </location>
</feature>
<dbReference type="GO" id="GO:0009279">
    <property type="term" value="C:cell outer membrane"/>
    <property type="evidence" value="ECO:0007669"/>
    <property type="project" value="UniProtKB-SubCell"/>
</dbReference>
<evidence type="ECO:0000256" key="7">
    <source>
        <dbReference type="ARBA" id="ARBA00022729"/>
    </source>
</evidence>
<dbReference type="Pfam" id="PF02563">
    <property type="entry name" value="Poly_export"/>
    <property type="match status" value="1"/>
</dbReference>
<evidence type="ECO:0000256" key="5">
    <source>
        <dbReference type="ARBA" id="ARBA00022597"/>
    </source>
</evidence>
<evidence type="ECO:0000256" key="8">
    <source>
        <dbReference type="ARBA" id="ARBA00023047"/>
    </source>
</evidence>
<keyword evidence="12" id="KW-0564">Palmitate</keyword>
<keyword evidence="10" id="KW-0626">Porin</keyword>
<keyword evidence="8" id="KW-0625">Polysaccharide transport</keyword>
<evidence type="ECO:0000256" key="13">
    <source>
        <dbReference type="ARBA" id="ARBA00023237"/>
    </source>
</evidence>
<keyword evidence="3" id="KW-0813">Transport</keyword>
<comment type="similarity">
    <text evidence="2">Belongs to the BexD/CtrA/VexA family.</text>
</comment>
<evidence type="ECO:0000256" key="2">
    <source>
        <dbReference type="ARBA" id="ARBA00009450"/>
    </source>
</evidence>
<dbReference type="Pfam" id="PF22461">
    <property type="entry name" value="SLBB_2"/>
    <property type="match status" value="1"/>
</dbReference>
<evidence type="ECO:0000256" key="14">
    <source>
        <dbReference type="ARBA" id="ARBA00023288"/>
    </source>
</evidence>
<dbReference type="InterPro" id="IPR003715">
    <property type="entry name" value="Poly_export_N"/>
</dbReference>
<reference evidence="17 18" key="1">
    <citation type="journal article" date="2011" name="Stand. Genomic Sci.">
        <title>Non-contiguous finished genome sequence of Bacteroides coprosuis type strain (PC139).</title>
        <authorList>
            <person name="Land M."/>
            <person name="Held B."/>
            <person name="Gronow S."/>
            <person name="Abt B."/>
            <person name="Lucas S."/>
            <person name="Del Rio T.G."/>
            <person name="Nolan M."/>
            <person name="Tice H."/>
            <person name="Cheng J.F."/>
            <person name="Pitluck S."/>
            <person name="Liolios K."/>
            <person name="Pagani I."/>
            <person name="Ivanova N."/>
            <person name="Mavromatis K."/>
            <person name="Mikhailova N."/>
            <person name="Pati A."/>
            <person name="Tapia R."/>
            <person name="Han C."/>
            <person name="Goodwin L."/>
            <person name="Chen A."/>
            <person name="Palaniappan K."/>
            <person name="Hauser L."/>
            <person name="Brambilla E.M."/>
            <person name="Rohde M."/>
            <person name="Goker M."/>
            <person name="Detter J.C."/>
            <person name="Woyke T."/>
            <person name="Bristow J."/>
            <person name="Eisen J.A."/>
            <person name="Markowitz V."/>
            <person name="Hugenholtz P."/>
            <person name="Kyrpides N.C."/>
            <person name="Klenk H.P."/>
            <person name="Lapidus A."/>
        </authorList>
    </citation>
    <scope>NUCLEOTIDE SEQUENCE</scope>
    <source>
        <strain evidence="17 18">DSM 18011</strain>
    </source>
</reference>
<evidence type="ECO:0000313" key="18">
    <source>
        <dbReference type="Proteomes" id="UP000018439"/>
    </source>
</evidence>
<dbReference type="GO" id="GO:0006811">
    <property type="term" value="P:monoatomic ion transport"/>
    <property type="evidence" value="ECO:0007669"/>
    <property type="project" value="UniProtKB-KW"/>
</dbReference>
<feature type="domain" description="SLBB" evidence="16">
    <location>
        <begin position="144"/>
        <end position="223"/>
    </location>
</feature>
<keyword evidence="7" id="KW-0732">Signal</keyword>
<evidence type="ECO:0000256" key="10">
    <source>
        <dbReference type="ARBA" id="ARBA00023114"/>
    </source>
</evidence>
<dbReference type="Gene3D" id="3.10.560.10">
    <property type="entry name" value="Outer membrane lipoprotein wza domain like"/>
    <property type="match status" value="2"/>
</dbReference>
<keyword evidence="5" id="KW-0762">Sugar transport</keyword>
<evidence type="ECO:0000256" key="4">
    <source>
        <dbReference type="ARBA" id="ARBA00022452"/>
    </source>
</evidence>
<dbReference type="eggNOG" id="COG1596">
    <property type="taxonomic scope" value="Bacteria"/>
</dbReference>
<evidence type="ECO:0000259" key="16">
    <source>
        <dbReference type="Pfam" id="PF22461"/>
    </source>
</evidence>
<dbReference type="GO" id="GO:0015159">
    <property type="term" value="F:polysaccharide transmembrane transporter activity"/>
    <property type="evidence" value="ECO:0007669"/>
    <property type="project" value="InterPro"/>
</dbReference>
<evidence type="ECO:0000256" key="6">
    <source>
        <dbReference type="ARBA" id="ARBA00022692"/>
    </source>
</evidence>
<evidence type="ECO:0000256" key="9">
    <source>
        <dbReference type="ARBA" id="ARBA00023065"/>
    </source>
</evidence>
<dbReference type="GO" id="GO:0046930">
    <property type="term" value="C:pore complex"/>
    <property type="evidence" value="ECO:0007669"/>
    <property type="project" value="UniProtKB-KW"/>
</dbReference>
<dbReference type="GO" id="GO:0015288">
    <property type="term" value="F:porin activity"/>
    <property type="evidence" value="ECO:0007669"/>
    <property type="project" value="UniProtKB-KW"/>
</dbReference>
<protein>
    <submittedName>
        <fullName evidence="17">Soluble ligand binding domain protein</fullName>
    </submittedName>
</protein>
<dbReference type="PANTHER" id="PTHR33619">
    <property type="entry name" value="POLYSACCHARIDE EXPORT PROTEIN GFCE-RELATED"/>
    <property type="match status" value="1"/>
</dbReference>
<gene>
    <name evidence="17" type="ORF">Bcop_1849</name>
</gene>
<evidence type="ECO:0000256" key="3">
    <source>
        <dbReference type="ARBA" id="ARBA00022448"/>
    </source>
</evidence>
<dbReference type="AlphaFoldDB" id="F3ZRU8"/>
<dbReference type="Gene3D" id="3.30.1950.10">
    <property type="entry name" value="wza like domain"/>
    <property type="match status" value="1"/>
</dbReference>
<dbReference type="PROSITE" id="PS51257">
    <property type="entry name" value="PROKAR_LIPOPROTEIN"/>
    <property type="match status" value="1"/>
</dbReference>
<dbReference type="PANTHER" id="PTHR33619:SF3">
    <property type="entry name" value="POLYSACCHARIDE EXPORT PROTEIN GFCE-RELATED"/>
    <property type="match status" value="1"/>
</dbReference>
<accession>F3ZRU8</accession>
<evidence type="ECO:0000313" key="17">
    <source>
        <dbReference type="EMBL" id="EGJ72037.1"/>
    </source>
</evidence>
<keyword evidence="11" id="KW-0472">Membrane</keyword>
<dbReference type="InterPro" id="IPR049712">
    <property type="entry name" value="Poly_export"/>
</dbReference>
<sequence length="260" mass="29355">MKSSVYTGMALALLFLFASCGSVKKTVYFQDIEKDTVQQVLQQYEVKVHKDDLLSIVVNSTNPELAVPFNSPVVSYQIGGNPYGQATVLGYLVDKKGEIDFPVLGKIYVEGMTRNQLTDYIKERMQSEDYIKDPIVSVKFLNFKVSVMGEVARPGSFSVTGDRITLLEALSMAGDLTIYGKRDRVAVIREENGERKIMYHDLRSARTFESPFYYLQQNDIVYVEPNKRKSQQSEINQNNSVGTWVSIASLLTSMAVLIWK</sequence>
<keyword evidence="9" id="KW-0406">Ion transport</keyword>
<dbReference type="EMBL" id="CM001167">
    <property type="protein sequence ID" value="EGJ72037.1"/>
    <property type="molecule type" value="Genomic_DNA"/>
</dbReference>
<evidence type="ECO:0000256" key="1">
    <source>
        <dbReference type="ARBA" id="ARBA00004571"/>
    </source>
</evidence>
<proteinExistence type="inferred from homology"/>
<keyword evidence="13" id="KW-0998">Cell outer membrane</keyword>
<dbReference type="HOGENOM" id="CLU_038343_1_0_10"/>
<comment type="subcellular location">
    <subcellularLocation>
        <location evidence="1">Cell outer membrane</location>
        <topology evidence="1">Multi-pass membrane protein</topology>
    </subcellularLocation>
</comment>
<dbReference type="InterPro" id="IPR054765">
    <property type="entry name" value="SLBB_dom"/>
</dbReference>
<dbReference type="Proteomes" id="UP000018439">
    <property type="component" value="Chromosome"/>
</dbReference>
<evidence type="ECO:0000256" key="12">
    <source>
        <dbReference type="ARBA" id="ARBA00023139"/>
    </source>
</evidence>
<keyword evidence="14" id="KW-0449">Lipoprotein</keyword>
<dbReference type="STRING" id="679937.Bcop_1849"/>
<evidence type="ECO:0000259" key="15">
    <source>
        <dbReference type="Pfam" id="PF02563"/>
    </source>
</evidence>
<keyword evidence="4" id="KW-1134">Transmembrane beta strand</keyword>